<dbReference type="Proteomes" id="UP000235050">
    <property type="component" value="Unassembled WGS sequence"/>
</dbReference>
<dbReference type="PANTHER" id="PTHR38418:SF2">
    <property type="entry name" value="SUGAR ISOMERASE, KPSF_GUTQ (AFU_ORTHOLOGUE AFUA_6G08860)"/>
    <property type="match status" value="1"/>
</dbReference>
<evidence type="ECO:0000313" key="5">
    <source>
        <dbReference type="EMBL" id="PLS31282.1"/>
    </source>
</evidence>
<feature type="domain" description="SIS" evidence="4">
    <location>
        <begin position="43"/>
        <end position="186"/>
    </location>
</feature>
<protein>
    <submittedName>
        <fullName evidence="5">Isomerase</fullName>
    </submittedName>
</protein>
<evidence type="ECO:0000259" key="4">
    <source>
        <dbReference type="PROSITE" id="PS51464"/>
    </source>
</evidence>
<dbReference type="GO" id="GO:0097367">
    <property type="term" value="F:carbohydrate derivative binding"/>
    <property type="evidence" value="ECO:0007669"/>
    <property type="project" value="InterPro"/>
</dbReference>
<dbReference type="Pfam" id="PF01380">
    <property type="entry name" value="SIS"/>
    <property type="match status" value="1"/>
</dbReference>
<organism evidence="5 6">
    <name type="scientific">Bifidobacterium margollesii</name>
    <dbReference type="NCBI Taxonomy" id="2020964"/>
    <lineage>
        <taxon>Bacteria</taxon>
        <taxon>Bacillati</taxon>
        <taxon>Actinomycetota</taxon>
        <taxon>Actinomycetes</taxon>
        <taxon>Bifidobacteriales</taxon>
        <taxon>Bifidobacteriaceae</taxon>
        <taxon>Bifidobacterium</taxon>
    </lineage>
</organism>
<proteinExistence type="inferred from homology"/>
<dbReference type="InterPro" id="IPR001347">
    <property type="entry name" value="SIS_dom"/>
</dbReference>
<gene>
    <name evidence="5" type="ORF">Uis1B_0881</name>
</gene>
<accession>A0A2N5JAN5</accession>
<dbReference type="InterPro" id="IPR035474">
    <property type="entry name" value="SIS_Kpsf"/>
</dbReference>
<dbReference type="PANTHER" id="PTHR38418">
    <property type="entry name" value="SUGAR ISOMERASE, KPSF/GUTQ (AFU_ORTHOLOGUE AFUA_6G08860)"/>
    <property type="match status" value="1"/>
</dbReference>
<reference evidence="5 6" key="1">
    <citation type="submission" date="2017-07" db="EMBL/GenBank/DDBJ databases">
        <title>Bifidobacterium novel species.</title>
        <authorList>
            <person name="Lugli G.A."/>
            <person name="Milani C."/>
            <person name="Duranti S."/>
            <person name="Mangifesta M."/>
        </authorList>
    </citation>
    <scope>NUCLEOTIDE SEQUENCE [LARGE SCALE GENOMIC DNA]</scope>
    <source>
        <strain evidence="6">Uis1B</strain>
    </source>
</reference>
<dbReference type="GO" id="GO:0019146">
    <property type="term" value="F:arabinose-5-phosphate isomerase activity"/>
    <property type="evidence" value="ECO:0007669"/>
    <property type="project" value="UniProtKB-ARBA"/>
</dbReference>
<evidence type="ECO:0000256" key="1">
    <source>
        <dbReference type="ARBA" id="ARBA00008165"/>
    </source>
</evidence>
<dbReference type="EMBL" id="NMWU01000013">
    <property type="protein sequence ID" value="PLS31282.1"/>
    <property type="molecule type" value="Genomic_DNA"/>
</dbReference>
<evidence type="ECO:0000313" key="6">
    <source>
        <dbReference type="Proteomes" id="UP000235050"/>
    </source>
</evidence>
<keyword evidence="5" id="KW-0413">Isomerase</keyword>
<dbReference type="SUPFAM" id="SSF53697">
    <property type="entry name" value="SIS domain"/>
    <property type="match status" value="1"/>
</dbReference>
<dbReference type="InterPro" id="IPR046348">
    <property type="entry name" value="SIS_dom_sf"/>
</dbReference>
<dbReference type="SMR" id="A0A2N5JAN5"/>
<dbReference type="AlphaFoldDB" id="A0A2N5JAN5"/>
<evidence type="ECO:0000256" key="3">
    <source>
        <dbReference type="ARBA" id="ARBA00023122"/>
    </source>
</evidence>
<dbReference type="Gene3D" id="3.40.50.10490">
    <property type="entry name" value="Glucose-6-phosphate isomerase like protein, domain 1"/>
    <property type="match status" value="1"/>
</dbReference>
<dbReference type="GO" id="GO:1901135">
    <property type="term" value="P:carbohydrate derivative metabolic process"/>
    <property type="evidence" value="ECO:0007669"/>
    <property type="project" value="InterPro"/>
</dbReference>
<dbReference type="RefSeq" id="WP_101616004.1">
    <property type="nucleotide sequence ID" value="NZ_NMWU01000013.1"/>
</dbReference>
<keyword evidence="3" id="KW-0129">CBS domain</keyword>
<comment type="similarity">
    <text evidence="1">Belongs to the SIS family. GutQ/KpsF subfamily.</text>
</comment>
<dbReference type="PROSITE" id="PS51464">
    <property type="entry name" value="SIS"/>
    <property type="match status" value="1"/>
</dbReference>
<dbReference type="OrthoDB" id="9762536at2"/>
<sequence>MTSTVSDKNQSVDVMQSIRQVIDSEIDAVRQVAGEIDDSFVRAVEMIVGCKGKVIFTGVGKSGHIGEKLAATFASVGISSFFMHSTEAVHGDLGMVTADDLVIAISNSGETAETLRVIPVLKVKKTPMISMTGNNESTLAKAADVALEIHVDREADDFNLAPTNSTTAVLVVGDSLGLTASRIIGFDDYGFGLNHPGGALGRRLVEQGVLKEM</sequence>
<dbReference type="FunFam" id="3.40.50.10490:FF:000011">
    <property type="entry name" value="Arabinose 5-phosphate isomerase"/>
    <property type="match status" value="1"/>
</dbReference>
<dbReference type="CDD" id="cd05014">
    <property type="entry name" value="SIS_Kpsf"/>
    <property type="match status" value="1"/>
</dbReference>
<evidence type="ECO:0000256" key="2">
    <source>
        <dbReference type="ARBA" id="ARBA00022737"/>
    </source>
</evidence>
<comment type="caution">
    <text evidence="5">The sequence shown here is derived from an EMBL/GenBank/DDBJ whole genome shotgun (WGS) entry which is preliminary data.</text>
</comment>
<name>A0A2N5JAN5_9BIFI</name>
<keyword evidence="6" id="KW-1185">Reference proteome</keyword>
<keyword evidence="2" id="KW-0677">Repeat</keyword>